<keyword evidence="8" id="KW-1185">Reference proteome</keyword>
<keyword evidence="3 5" id="KW-1133">Transmembrane helix</keyword>
<feature type="transmembrane region" description="Helical" evidence="5">
    <location>
        <begin position="64"/>
        <end position="86"/>
    </location>
</feature>
<dbReference type="Proteomes" id="UP000216020">
    <property type="component" value="Unassembled WGS sequence"/>
</dbReference>
<name>A0A261SIJ1_9BORD</name>
<feature type="domain" description="EamA" evidence="6">
    <location>
        <begin position="150"/>
        <end position="291"/>
    </location>
</feature>
<feature type="transmembrane region" description="Helical" evidence="5">
    <location>
        <begin position="92"/>
        <end position="111"/>
    </location>
</feature>
<reference evidence="8" key="1">
    <citation type="submission" date="2017-05" db="EMBL/GenBank/DDBJ databases">
        <title>Complete and WGS of Bordetella genogroups.</title>
        <authorList>
            <person name="Spilker T."/>
            <person name="Lipuma J."/>
        </authorList>
    </citation>
    <scope>NUCLEOTIDE SEQUENCE [LARGE SCALE GENOMIC DNA]</scope>
    <source>
        <strain evidence="8">AU16122</strain>
    </source>
</reference>
<organism evidence="7 8">
    <name type="scientific">Bordetella genomosp. 10</name>
    <dbReference type="NCBI Taxonomy" id="1416804"/>
    <lineage>
        <taxon>Bacteria</taxon>
        <taxon>Pseudomonadati</taxon>
        <taxon>Pseudomonadota</taxon>
        <taxon>Betaproteobacteria</taxon>
        <taxon>Burkholderiales</taxon>
        <taxon>Alcaligenaceae</taxon>
        <taxon>Bordetella</taxon>
    </lineage>
</organism>
<sequence>MTAATRMSVGDYLCVAGVVAIWGLNFVIMKMGLKSLSPMLLGGLRFAVASLPFLLFVKRPALPWRYLASAGLLQGLGQFGLLFTALKFGMTAGMASVVMQMQAMFTILLARPLLNERGSLRQWLGLLVAAVGLAAIASAHGDGPGQMTLIGFVLTLAAAFMWAGANMVVRFAWRARLSYDPLAFVVWSSLVPIVPFFALAFLTEGEDATWRMLGAVGIREGLAVLYLGLLATLLAYSLWTRLLQRHDAGRVSPYSLLVPVVGLWAGAFAFDERLSGVQWLGVGTIMCGLLINQFRLRG</sequence>
<protein>
    <submittedName>
        <fullName evidence="7">O-acetylserine/cysteine exporter</fullName>
    </submittedName>
</protein>
<evidence type="ECO:0000313" key="7">
    <source>
        <dbReference type="EMBL" id="OZI37248.1"/>
    </source>
</evidence>
<dbReference type="PANTHER" id="PTHR32322:SF9">
    <property type="entry name" value="AMINO-ACID METABOLITE EFFLUX PUMP-RELATED"/>
    <property type="match status" value="1"/>
</dbReference>
<dbReference type="RefSeq" id="WP_094851354.1">
    <property type="nucleotide sequence ID" value="NZ_NEVM01000001.1"/>
</dbReference>
<feature type="transmembrane region" description="Helical" evidence="5">
    <location>
        <begin position="276"/>
        <end position="294"/>
    </location>
</feature>
<feature type="transmembrane region" description="Helical" evidence="5">
    <location>
        <begin position="123"/>
        <end position="141"/>
    </location>
</feature>
<keyword evidence="2 5" id="KW-0812">Transmembrane</keyword>
<feature type="transmembrane region" description="Helical" evidence="5">
    <location>
        <begin position="39"/>
        <end position="57"/>
    </location>
</feature>
<evidence type="ECO:0000256" key="4">
    <source>
        <dbReference type="ARBA" id="ARBA00023136"/>
    </source>
</evidence>
<evidence type="ECO:0000313" key="8">
    <source>
        <dbReference type="Proteomes" id="UP000216020"/>
    </source>
</evidence>
<accession>A0A261SIJ1</accession>
<feature type="domain" description="EamA" evidence="6">
    <location>
        <begin position="13"/>
        <end position="136"/>
    </location>
</feature>
<comment type="subcellular location">
    <subcellularLocation>
        <location evidence="1">Membrane</location>
        <topology evidence="1">Multi-pass membrane protein</topology>
    </subcellularLocation>
</comment>
<dbReference type="Pfam" id="PF00892">
    <property type="entry name" value="EamA"/>
    <property type="match status" value="2"/>
</dbReference>
<feature type="transmembrane region" description="Helical" evidence="5">
    <location>
        <begin position="147"/>
        <end position="169"/>
    </location>
</feature>
<gene>
    <name evidence="7" type="ORF">CAL29_02125</name>
</gene>
<dbReference type="InterPro" id="IPR050638">
    <property type="entry name" value="AA-Vitamin_Transporters"/>
</dbReference>
<comment type="caution">
    <text evidence="7">The sequence shown here is derived from an EMBL/GenBank/DDBJ whole genome shotgun (WGS) entry which is preliminary data.</text>
</comment>
<feature type="transmembrane region" description="Helical" evidence="5">
    <location>
        <begin position="251"/>
        <end position="270"/>
    </location>
</feature>
<evidence type="ECO:0000256" key="3">
    <source>
        <dbReference type="ARBA" id="ARBA00022989"/>
    </source>
</evidence>
<keyword evidence="4 5" id="KW-0472">Membrane</keyword>
<dbReference type="GO" id="GO:0016020">
    <property type="term" value="C:membrane"/>
    <property type="evidence" value="ECO:0007669"/>
    <property type="project" value="UniProtKB-SubCell"/>
</dbReference>
<feature type="transmembrane region" description="Helical" evidence="5">
    <location>
        <begin position="222"/>
        <end position="239"/>
    </location>
</feature>
<dbReference type="InterPro" id="IPR000620">
    <property type="entry name" value="EamA_dom"/>
</dbReference>
<dbReference type="PANTHER" id="PTHR32322">
    <property type="entry name" value="INNER MEMBRANE TRANSPORTER"/>
    <property type="match status" value="1"/>
</dbReference>
<evidence type="ECO:0000256" key="2">
    <source>
        <dbReference type="ARBA" id="ARBA00022692"/>
    </source>
</evidence>
<dbReference type="InterPro" id="IPR037185">
    <property type="entry name" value="EmrE-like"/>
</dbReference>
<evidence type="ECO:0000256" key="1">
    <source>
        <dbReference type="ARBA" id="ARBA00004141"/>
    </source>
</evidence>
<dbReference type="Gene3D" id="1.10.3730.20">
    <property type="match status" value="1"/>
</dbReference>
<evidence type="ECO:0000259" key="6">
    <source>
        <dbReference type="Pfam" id="PF00892"/>
    </source>
</evidence>
<dbReference type="EMBL" id="NEVM01000001">
    <property type="protein sequence ID" value="OZI37248.1"/>
    <property type="molecule type" value="Genomic_DNA"/>
</dbReference>
<dbReference type="OrthoDB" id="7158585at2"/>
<proteinExistence type="predicted"/>
<dbReference type="AlphaFoldDB" id="A0A261SIJ1"/>
<feature type="transmembrane region" description="Helical" evidence="5">
    <location>
        <begin position="12"/>
        <end position="33"/>
    </location>
</feature>
<dbReference type="SUPFAM" id="SSF103481">
    <property type="entry name" value="Multidrug resistance efflux transporter EmrE"/>
    <property type="match status" value="2"/>
</dbReference>
<evidence type="ECO:0000256" key="5">
    <source>
        <dbReference type="SAM" id="Phobius"/>
    </source>
</evidence>
<feature type="transmembrane region" description="Helical" evidence="5">
    <location>
        <begin position="181"/>
        <end position="202"/>
    </location>
</feature>